<dbReference type="RefSeq" id="WP_118305824.1">
    <property type="nucleotide sequence ID" value="NZ_BMPA01000015.1"/>
</dbReference>
<evidence type="ECO:0000313" key="4">
    <source>
        <dbReference type="Proteomes" id="UP001302374"/>
    </source>
</evidence>
<accession>A0A7X6BM53</accession>
<dbReference type="AlphaFoldDB" id="A0A7X6BM53"/>
<dbReference type="EMBL" id="CP043839">
    <property type="protein sequence ID" value="WOF11674.1"/>
    <property type="molecule type" value="Genomic_DNA"/>
</dbReference>
<dbReference type="GeneID" id="86890642"/>
<evidence type="ECO:0000313" key="2">
    <source>
        <dbReference type="EMBL" id="WOF11674.1"/>
    </source>
</evidence>
<dbReference type="InterPro" id="IPR023614">
    <property type="entry name" value="Porin_dom_sf"/>
</dbReference>
<gene>
    <name evidence="2" type="ORF">F1644_05060</name>
    <name evidence="1" type="ORF">GGR15_003848</name>
</gene>
<sequence>MRYITIIILLLSVLPLTAQDNLENSFSIELSKKIFPKFTITLEEDFRLRDNFQEIDRFSTTLEISYRVCNHLKAGGAYNLINYNHPSKDWETRHRYYFYFTGSYKLRRFTFSLRERFQSTYRVHVKETAKRANPKLYLRSRLKVEYDIRRSAFEPFASIEWYNTLNNPQGNSMDRLKYIIGSCYKLNKKNALQLYYRYVNFTDDDESNGKQMLGLGYTHKF</sequence>
<evidence type="ECO:0000313" key="1">
    <source>
        <dbReference type="EMBL" id="NJC20203.1"/>
    </source>
</evidence>
<dbReference type="Proteomes" id="UP001302374">
    <property type="component" value="Chromosome"/>
</dbReference>
<dbReference type="Gene3D" id="2.40.160.10">
    <property type="entry name" value="Porin"/>
    <property type="match status" value="1"/>
</dbReference>
<dbReference type="Proteomes" id="UP000576368">
    <property type="component" value="Unassembled WGS sequence"/>
</dbReference>
<organism evidence="1 3">
    <name type="scientific">Butyricimonas paravirosa</name>
    <dbReference type="NCBI Taxonomy" id="1472417"/>
    <lineage>
        <taxon>Bacteria</taxon>
        <taxon>Pseudomonadati</taxon>
        <taxon>Bacteroidota</taxon>
        <taxon>Bacteroidia</taxon>
        <taxon>Bacteroidales</taxon>
        <taxon>Odoribacteraceae</taxon>
        <taxon>Butyricimonas</taxon>
    </lineage>
</organism>
<dbReference type="SUPFAM" id="SSF56935">
    <property type="entry name" value="Porins"/>
    <property type="match status" value="1"/>
</dbReference>
<protein>
    <submittedName>
        <fullName evidence="2">DUF2490 domain-containing protein</fullName>
    </submittedName>
</protein>
<reference evidence="1 3" key="2">
    <citation type="submission" date="2020-03" db="EMBL/GenBank/DDBJ databases">
        <title>Genomic Encyclopedia of Type Strains, Phase IV (KMG-IV): sequencing the most valuable type-strain genomes for metagenomic binning, comparative biology and taxonomic classification.</title>
        <authorList>
            <person name="Goeker M."/>
        </authorList>
    </citation>
    <scope>NUCLEOTIDE SEQUENCE [LARGE SCALE GENOMIC DNA]</scope>
    <source>
        <strain evidence="1 3">DSM 105722</strain>
    </source>
</reference>
<dbReference type="EMBL" id="JAATLI010000016">
    <property type="protein sequence ID" value="NJC20203.1"/>
    <property type="molecule type" value="Genomic_DNA"/>
</dbReference>
<name>A0A7X6BM53_9BACT</name>
<proteinExistence type="predicted"/>
<evidence type="ECO:0000313" key="3">
    <source>
        <dbReference type="Proteomes" id="UP000576368"/>
    </source>
</evidence>
<keyword evidence="4" id="KW-1185">Reference proteome</keyword>
<dbReference type="InterPro" id="IPR019619">
    <property type="entry name" value="DUF2490"/>
</dbReference>
<reference evidence="2 4" key="1">
    <citation type="submission" date="2019-09" db="EMBL/GenBank/DDBJ databases">
        <title>Butyricimonas paravirosa DSM 105722 (=214-4 = JCM 18677 = CCUG 65563).</title>
        <authorList>
            <person name="Le Roy T."/>
            <person name="Cani P.D."/>
        </authorList>
    </citation>
    <scope>NUCLEOTIDE SEQUENCE [LARGE SCALE GENOMIC DNA]</scope>
    <source>
        <strain evidence="2 4">DSM 105722</strain>
    </source>
</reference>
<dbReference type="Pfam" id="PF10677">
    <property type="entry name" value="DUF2490"/>
    <property type="match status" value="1"/>
</dbReference>